<evidence type="ECO:0000313" key="4">
    <source>
        <dbReference type="EMBL" id="CAF3284567.1"/>
    </source>
</evidence>
<dbReference type="Proteomes" id="UP000663869">
    <property type="component" value="Unassembled WGS sequence"/>
</dbReference>
<dbReference type="Proteomes" id="UP000663825">
    <property type="component" value="Unassembled WGS sequence"/>
</dbReference>
<dbReference type="InterPro" id="IPR053146">
    <property type="entry name" value="QDO-like"/>
</dbReference>
<dbReference type="EMBL" id="CAJNYU010001940">
    <property type="protein sequence ID" value="CAF3483642.1"/>
    <property type="molecule type" value="Genomic_DNA"/>
</dbReference>
<accession>A0A817XZD9</accession>
<dbReference type="Gene3D" id="2.60.120.10">
    <property type="entry name" value="Jelly Rolls"/>
    <property type="match status" value="1"/>
</dbReference>
<evidence type="ECO:0000313" key="6">
    <source>
        <dbReference type="EMBL" id="CAF3412880.1"/>
    </source>
</evidence>
<evidence type="ECO:0000313" key="9">
    <source>
        <dbReference type="EMBL" id="CAF4487782.1"/>
    </source>
</evidence>
<dbReference type="Proteomes" id="UP000663838">
    <property type="component" value="Unassembled WGS sequence"/>
</dbReference>
<dbReference type="EMBL" id="CAJOBP010006218">
    <property type="protein sequence ID" value="CAF4487782.1"/>
    <property type="molecule type" value="Genomic_DNA"/>
</dbReference>
<protein>
    <recommendedName>
        <fullName evidence="2">Cupin type-1 domain-containing protein</fullName>
    </recommendedName>
</protein>
<dbReference type="EMBL" id="CAJOBS010001447">
    <property type="protein sequence ID" value="CAF4731458.1"/>
    <property type="molecule type" value="Genomic_DNA"/>
</dbReference>
<dbReference type="Proteomes" id="UP000663848">
    <property type="component" value="Unassembled WGS sequence"/>
</dbReference>
<name>A0A817XZD9_9BILA</name>
<evidence type="ECO:0000313" key="8">
    <source>
        <dbReference type="EMBL" id="CAF4414747.1"/>
    </source>
</evidence>
<dbReference type="InterPro" id="IPR014710">
    <property type="entry name" value="RmlC-like_jellyroll"/>
</dbReference>
<dbReference type="Proteomes" id="UP000663865">
    <property type="component" value="Unassembled WGS sequence"/>
</dbReference>
<comment type="caution">
    <text evidence="5">The sequence shown here is derived from an EMBL/GenBank/DDBJ whole genome shotgun (WGS) entry which is preliminary data.</text>
</comment>
<gene>
    <name evidence="7" type="ORF">FME351_LOCUS15672</name>
    <name evidence="5" type="ORF">GRG538_LOCUS7586</name>
    <name evidence="8" type="ORF">HFQ381_LOCUS21102</name>
    <name evidence="6" type="ORF">KIK155_LOCUS9200</name>
    <name evidence="4" type="ORF">LUA448_LOCUS6766</name>
    <name evidence="12" type="ORF">QYT958_LOCUS26288</name>
    <name evidence="3" type="ORF">TIS948_LOCUS12690</name>
    <name evidence="11" type="ORF">TOA249_LOCUS18921</name>
    <name evidence="10" type="ORF">TSG867_LOCUS22416</name>
    <name evidence="9" type="ORF">UJA718_LOCUS25420</name>
</gene>
<reference evidence="5" key="1">
    <citation type="submission" date="2021-02" db="EMBL/GenBank/DDBJ databases">
        <authorList>
            <person name="Nowell W R."/>
        </authorList>
    </citation>
    <scope>NUCLEOTIDE SEQUENCE</scope>
</reference>
<dbReference type="Proteomes" id="UP000663873">
    <property type="component" value="Unassembled WGS sequence"/>
</dbReference>
<dbReference type="Proteomes" id="UP000663851">
    <property type="component" value="Unassembled WGS sequence"/>
</dbReference>
<dbReference type="InterPro" id="IPR006045">
    <property type="entry name" value="Cupin_1"/>
</dbReference>
<evidence type="ECO:0000313" key="10">
    <source>
        <dbReference type="EMBL" id="CAF4518718.1"/>
    </source>
</evidence>
<organism evidence="5 13">
    <name type="scientific">Rotaria socialis</name>
    <dbReference type="NCBI Taxonomy" id="392032"/>
    <lineage>
        <taxon>Eukaryota</taxon>
        <taxon>Metazoa</taxon>
        <taxon>Spiralia</taxon>
        <taxon>Gnathifera</taxon>
        <taxon>Rotifera</taxon>
        <taxon>Eurotatoria</taxon>
        <taxon>Bdelloidea</taxon>
        <taxon>Philodinida</taxon>
        <taxon>Philodinidae</taxon>
        <taxon>Rotaria</taxon>
    </lineage>
</organism>
<dbReference type="EMBL" id="CAJNYV010001267">
    <property type="protein sequence ID" value="CAF3412880.1"/>
    <property type="molecule type" value="Genomic_DNA"/>
</dbReference>
<dbReference type="OrthoDB" id="10393690at2759"/>
<dbReference type="EMBL" id="CAJOBQ010001825">
    <property type="protein sequence ID" value="CAF4518718.1"/>
    <property type="molecule type" value="Genomic_DNA"/>
</dbReference>
<feature type="signal peptide" evidence="1">
    <location>
        <begin position="1"/>
        <end position="21"/>
    </location>
</feature>
<evidence type="ECO:0000313" key="11">
    <source>
        <dbReference type="EMBL" id="CAF4731458.1"/>
    </source>
</evidence>
<keyword evidence="1" id="KW-0732">Signal</keyword>
<dbReference type="EMBL" id="CAJNYT010000809">
    <property type="protein sequence ID" value="CAF3374256.1"/>
    <property type="molecule type" value="Genomic_DNA"/>
</dbReference>
<evidence type="ECO:0000313" key="7">
    <source>
        <dbReference type="EMBL" id="CAF3483642.1"/>
    </source>
</evidence>
<evidence type="ECO:0000313" key="12">
    <source>
        <dbReference type="EMBL" id="CAF4839145.1"/>
    </source>
</evidence>
<dbReference type="PANTHER" id="PTHR36440:SF1">
    <property type="entry name" value="PUTATIVE (AFU_ORTHOLOGUE AFUA_8G07350)-RELATED"/>
    <property type="match status" value="1"/>
</dbReference>
<dbReference type="EMBL" id="CAJOBR010006210">
    <property type="protein sequence ID" value="CAF4839145.1"/>
    <property type="molecule type" value="Genomic_DNA"/>
</dbReference>
<proteinExistence type="predicted"/>
<dbReference type="Proteomes" id="UP000663862">
    <property type="component" value="Unassembled WGS sequence"/>
</dbReference>
<dbReference type="PANTHER" id="PTHR36440">
    <property type="entry name" value="PUTATIVE (AFU_ORTHOLOGUE AFUA_8G07350)-RELATED"/>
    <property type="match status" value="1"/>
</dbReference>
<feature type="chain" id="PRO_5035613641" description="Cupin type-1 domain-containing protein" evidence="1">
    <location>
        <begin position="22"/>
        <end position="281"/>
    </location>
</feature>
<dbReference type="EMBL" id="CAJOBO010001863">
    <property type="protein sequence ID" value="CAF4414747.1"/>
    <property type="molecule type" value="Genomic_DNA"/>
</dbReference>
<evidence type="ECO:0000313" key="3">
    <source>
        <dbReference type="EMBL" id="CAF3202839.1"/>
    </source>
</evidence>
<evidence type="ECO:0000259" key="2">
    <source>
        <dbReference type="Pfam" id="PF00190"/>
    </source>
</evidence>
<dbReference type="Proteomes" id="UP000663872">
    <property type="component" value="Unassembled WGS sequence"/>
</dbReference>
<feature type="domain" description="Cupin type-1" evidence="2">
    <location>
        <begin position="71"/>
        <end position="162"/>
    </location>
</feature>
<evidence type="ECO:0000313" key="14">
    <source>
        <dbReference type="Proteomes" id="UP000663873"/>
    </source>
</evidence>
<dbReference type="EMBL" id="CAJNYD010000657">
    <property type="protein sequence ID" value="CAF3284567.1"/>
    <property type="molecule type" value="Genomic_DNA"/>
</dbReference>
<dbReference type="EMBL" id="CAJNXB010001932">
    <property type="protein sequence ID" value="CAF3202839.1"/>
    <property type="molecule type" value="Genomic_DNA"/>
</dbReference>
<evidence type="ECO:0000313" key="5">
    <source>
        <dbReference type="EMBL" id="CAF3374256.1"/>
    </source>
</evidence>
<dbReference type="InterPro" id="IPR011051">
    <property type="entry name" value="RmlC_Cupin_sf"/>
</dbReference>
<dbReference type="AlphaFoldDB" id="A0A817XZD9"/>
<dbReference type="Proteomes" id="UP000663833">
    <property type="component" value="Unassembled WGS sequence"/>
</dbReference>
<sequence>MIRLDFVGTCLVLCWISFVIGSSSTSNAAKTSSSFTFPYVKPDPYPVLVQIPEGAINNFLKTGSSTGGTYAMVNATIPPGAGPPPHIHHWTNEWFYFPEGGLVIFSSDQQYPNPAQIPNGIQLPKANMHRYYTKPGDLIYGPAFYVHGFRNEGNVSRTVILAWTPDVMSQYFFEVGQIFTDPCRRPDISTINKALFVSEAPKYGINMSSYWNEYVASWADDFQPALGMAANAQELFDLIANSSSQNDSCKTLQSHAALSQPSFLLIYSIGFFIEKMLFAFS</sequence>
<dbReference type="Pfam" id="PF00190">
    <property type="entry name" value="Cupin_1"/>
    <property type="match status" value="1"/>
</dbReference>
<evidence type="ECO:0000256" key="1">
    <source>
        <dbReference type="SAM" id="SignalP"/>
    </source>
</evidence>
<keyword evidence="14" id="KW-1185">Reference proteome</keyword>
<dbReference type="SUPFAM" id="SSF51182">
    <property type="entry name" value="RmlC-like cupins"/>
    <property type="match status" value="1"/>
</dbReference>
<evidence type="ECO:0000313" key="13">
    <source>
        <dbReference type="Proteomes" id="UP000663872"/>
    </source>
</evidence>